<gene>
    <name evidence="6" type="ORF">ACFQ2K_09050</name>
</gene>
<proteinExistence type="predicted"/>
<dbReference type="InterPro" id="IPR001647">
    <property type="entry name" value="HTH_TetR"/>
</dbReference>
<keyword evidence="1" id="KW-0805">Transcription regulation</keyword>
<dbReference type="SUPFAM" id="SSF46689">
    <property type="entry name" value="Homeodomain-like"/>
    <property type="match status" value="1"/>
</dbReference>
<keyword evidence="7" id="KW-1185">Reference proteome</keyword>
<evidence type="ECO:0000256" key="4">
    <source>
        <dbReference type="PROSITE-ProRule" id="PRU00335"/>
    </source>
</evidence>
<protein>
    <submittedName>
        <fullName evidence="6">TetR/AcrR family transcriptional regulator</fullName>
    </submittedName>
</protein>
<evidence type="ECO:0000256" key="1">
    <source>
        <dbReference type="ARBA" id="ARBA00023015"/>
    </source>
</evidence>
<evidence type="ECO:0000259" key="5">
    <source>
        <dbReference type="PROSITE" id="PS50977"/>
    </source>
</evidence>
<dbReference type="PANTHER" id="PTHR30055">
    <property type="entry name" value="HTH-TYPE TRANSCRIPTIONAL REGULATOR RUTR"/>
    <property type="match status" value="1"/>
</dbReference>
<dbReference type="Gene3D" id="1.10.357.10">
    <property type="entry name" value="Tetracycline Repressor, domain 2"/>
    <property type="match status" value="1"/>
</dbReference>
<dbReference type="InterPro" id="IPR009057">
    <property type="entry name" value="Homeodomain-like_sf"/>
</dbReference>
<evidence type="ECO:0000313" key="6">
    <source>
        <dbReference type="EMBL" id="MFD0622942.1"/>
    </source>
</evidence>
<accession>A0ABW2WN88</accession>
<dbReference type="InterPro" id="IPR050109">
    <property type="entry name" value="HTH-type_TetR-like_transc_reg"/>
</dbReference>
<dbReference type="SUPFAM" id="SSF48498">
    <property type="entry name" value="Tetracyclin repressor-like, C-terminal domain"/>
    <property type="match status" value="1"/>
</dbReference>
<dbReference type="EMBL" id="JBHTGL010000008">
    <property type="protein sequence ID" value="MFD0622942.1"/>
    <property type="molecule type" value="Genomic_DNA"/>
</dbReference>
<keyword evidence="2 4" id="KW-0238">DNA-binding</keyword>
<dbReference type="Proteomes" id="UP001596915">
    <property type="component" value="Unassembled WGS sequence"/>
</dbReference>
<comment type="caution">
    <text evidence="6">The sequence shown here is derived from an EMBL/GenBank/DDBJ whole genome shotgun (WGS) entry which is preliminary data.</text>
</comment>
<sequence>MSDRSPEQEKRTATTAKGAQRRALILDAAEQILFESGYGELTMRAVAATAQTRLGHVQYYFHSRTELIAAVLRRTLDRSLDRLAPLFTDATAHTPPDTEGLVRQLLAEHDDPRLVRVYAELWALAGRDEAVATVLRTFYGDYQDHVAGFLRARDPALTEAVCQARARVFTALIEGAALFRSGIAAQRTEAADAELINTATALLG</sequence>
<evidence type="ECO:0000256" key="3">
    <source>
        <dbReference type="ARBA" id="ARBA00023163"/>
    </source>
</evidence>
<organism evidence="6 7">
    <name type="scientific">Streptomyces sanglieri</name>
    <dbReference type="NCBI Taxonomy" id="193460"/>
    <lineage>
        <taxon>Bacteria</taxon>
        <taxon>Bacillati</taxon>
        <taxon>Actinomycetota</taxon>
        <taxon>Actinomycetes</taxon>
        <taxon>Kitasatosporales</taxon>
        <taxon>Streptomycetaceae</taxon>
        <taxon>Streptomyces</taxon>
    </lineage>
</organism>
<dbReference type="PROSITE" id="PS50977">
    <property type="entry name" value="HTH_TETR_2"/>
    <property type="match status" value="1"/>
</dbReference>
<evidence type="ECO:0000256" key="2">
    <source>
        <dbReference type="ARBA" id="ARBA00023125"/>
    </source>
</evidence>
<dbReference type="Pfam" id="PF00440">
    <property type="entry name" value="TetR_N"/>
    <property type="match status" value="1"/>
</dbReference>
<dbReference type="PRINTS" id="PR00455">
    <property type="entry name" value="HTHTETR"/>
</dbReference>
<dbReference type="InterPro" id="IPR036271">
    <property type="entry name" value="Tet_transcr_reg_TetR-rel_C_sf"/>
</dbReference>
<reference evidence="7" key="1">
    <citation type="journal article" date="2019" name="Int. J. Syst. Evol. Microbiol.">
        <title>The Global Catalogue of Microorganisms (GCM) 10K type strain sequencing project: providing services to taxonomists for standard genome sequencing and annotation.</title>
        <authorList>
            <consortium name="The Broad Institute Genomics Platform"/>
            <consortium name="The Broad Institute Genome Sequencing Center for Infectious Disease"/>
            <person name="Wu L."/>
            <person name="Ma J."/>
        </authorList>
    </citation>
    <scope>NUCLEOTIDE SEQUENCE [LARGE SCALE GENOMIC DNA]</scope>
    <source>
        <strain evidence="7">JCM 12607</strain>
    </source>
</reference>
<keyword evidence="3" id="KW-0804">Transcription</keyword>
<name>A0ABW2WN88_9ACTN</name>
<feature type="domain" description="HTH tetR-type" evidence="5">
    <location>
        <begin position="19"/>
        <end position="79"/>
    </location>
</feature>
<feature type="DNA-binding region" description="H-T-H motif" evidence="4">
    <location>
        <begin position="42"/>
        <end position="61"/>
    </location>
</feature>
<dbReference type="PANTHER" id="PTHR30055:SF234">
    <property type="entry name" value="HTH-TYPE TRANSCRIPTIONAL REGULATOR BETI"/>
    <property type="match status" value="1"/>
</dbReference>
<evidence type="ECO:0000313" key="7">
    <source>
        <dbReference type="Proteomes" id="UP001596915"/>
    </source>
</evidence>